<evidence type="ECO:0000256" key="3">
    <source>
        <dbReference type="ARBA" id="ARBA00022729"/>
    </source>
</evidence>
<dbReference type="PROSITE" id="PS51704">
    <property type="entry name" value="GP_PDE"/>
    <property type="match status" value="2"/>
</dbReference>
<evidence type="ECO:0000313" key="12">
    <source>
        <dbReference type="Proteomes" id="UP000811246"/>
    </source>
</evidence>
<sequence>MICRRVFPAMSSSRGRTLFILLLHSVVAALVSAQGSNKTSIWPTLSGNPPLVIARGGFSGLFPDSSSTAYDLALQISVPDVFLWCDVQLTKDGAGICVPDMRLENATDISFGVYKSRSKLYLVNGAPTKGWFSVDFTFSELVTNVILTQGVYSRSNKFDGSGYQILTVQNLTAAMKPPGLWLNIQHDAFFRQHNLSMRSFVLSASRSVIIGYISSPEVDFLRSITKRFNPSTTKLVFRFLGSDEIEPSTNQTYGALLKNLTSIKTFASGILIPKAYIWPVDPSLYLQPYTTVVVDAHKAGLEVFASDFANDVPFSFNYSYDPITEQLSFIDNDDFSVDGLLTDFPMTSSAAIDCFAHLGKNATAQGYPAKPLIISKNGASGDYPGCTDLAYAKAIEDKVDVLDCPVQLAKDGTPFCLSTINLIDSTTVAQTVYSNLTTSIPEIKAGSGIFAFNLTWTQIQGLTPAIANPYSNFRLFRNPKYKNTGKFLTLSDFLKLAKNASSLTGVLISIEHAAYLADQGLSVTDAVINALSKAGYGNQASPKVMIQSTNSSVLMKFKDKKNYECVYKVDENIRDALDSTVMDIKTFAHSVVVGKDSVYPENQAFISSTTDTVSKLQSFKLPVYVELFSNEFVSQAYDFYSDATVEINTYVMAAKVDGVITDFPKTAARYKRNRCLGFGDKAPSYMSPIPPAALMQVITPSYMPPAEAPNPVLTIEDVREPPLPSVSARGPSTSPSGGTSAVAPTPPNGQPKLASCFFLTYLAMLLAALFLS</sequence>
<comment type="similarity">
    <text evidence="1">Belongs to the glycerophosphoryl diester phosphodiesterase family.</text>
</comment>
<dbReference type="Pfam" id="PF03009">
    <property type="entry name" value="GDPD"/>
    <property type="match status" value="2"/>
</dbReference>
<organism evidence="11 12">
    <name type="scientific">Carya illinoinensis</name>
    <name type="common">Pecan</name>
    <dbReference type="NCBI Taxonomy" id="32201"/>
    <lineage>
        <taxon>Eukaryota</taxon>
        <taxon>Viridiplantae</taxon>
        <taxon>Streptophyta</taxon>
        <taxon>Embryophyta</taxon>
        <taxon>Tracheophyta</taxon>
        <taxon>Spermatophyta</taxon>
        <taxon>Magnoliopsida</taxon>
        <taxon>eudicotyledons</taxon>
        <taxon>Gunneridae</taxon>
        <taxon>Pentapetalae</taxon>
        <taxon>rosids</taxon>
        <taxon>fabids</taxon>
        <taxon>Fagales</taxon>
        <taxon>Juglandaceae</taxon>
        <taxon>Carya</taxon>
    </lineage>
</organism>
<protein>
    <recommendedName>
        <fullName evidence="2">glycerophosphodiester phosphodiesterase</fullName>
        <ecNumber evidence="2">3.1.4.46</ecNumber>
    </recommendedName>
</protein>
<feature type="region of interest" description="Disordered" evidence="8">
    <location>
        <begin position="721"/>
        <end position="747"/>
    </location>
</feature>
<dbReference type="GO" id="GO:0006629">
    <property type="term" value="P:lipid metabolic process"/>
    <property type="evidence" value="ECO:0007669"/>
    <property type="project" value="InterPro"/>
</dbReference>
<feature type="domain" description="GP-PDE" evidence="10">
    <location>
        <begin position="371"/>
        <end position="671"/>
    </location>
</feature>
<name>A0A922DSE2_CARIL</name>
<dbReference type="PANTHER" id="PTHR43620:SF7">
    <property type="entry name" value="GLYCEROPHOSPHODIESTER PHOSPHODIESTERASE GDPD5-RELATED"/>
    <property type="match status" value="1"/>
</dbReference>
<evidence type="ECO:0000256" key="4">
    <source>
        <dbReference type="ARBA" id="ARBA00022798"/>
    </source>
</evidence>
<comment type="caution">
    <text evidence="11">The sequence shown here is derived from an EMBL/GenBank/DDBJ whole genome shotgun (WGS) entry which is preliminary data.</text>
</comment>
<accession>A0A922DSE2</accession>
<dbReference type="Gene3D" id="3.20.20.190">
    <property type="entry name" value="Phosphatidylinositol (PI) phosphodiesterase"/>
    <property type="match status" value="2"/>
</dbReference>
<dbReference type="EC" id="3.1.4.46" evidence="2"/>
<keyword evidence="3 9" id="KW-0732">Signal</keyword>
<keyword evidence="4" id="KW-0319">Glycerol metabolism</keyword>
<evidence type="ECO:0000256" key="5">
    <source>
        <dbReference type="ARBA" id="ARBA00022801"/>
    </source>
</evidence>
<dbReference type="SUPFAM" id="SSF51695">
    <property type="entry name" value="PLC-like phosphodiesterases"/>
    <property type="match status" value="2"/>
</dbReference>
<feature type="domain" description="GP-PDE" evidence="10">
    <location>
        <begin position="50"/>
        <end position="352"/>
    </location>
</feature>
<evidence type="ECO:0000256" key="9">
    <source>
        <dbReference type="SAM" id="SignalP"/>
    </source>
</evidence>
<evidence type="ECO:0000256" key="1">
    <source>
        <dbReference type="ARBA" id="ARBA00007277"/>
    </source>
</evidence>
<evidence type="ECO:0000256" key="8">
    <source>
        <dbReference type="SAM" id="MobiDB-lite"/>
    </source>
</evidence>
<keyword evidence="5" id="KW-0378">Hydrolase</keyword>
<evidence type="ECO:0000313" key="11">
    <source>
        <dbReference type="EMBL" id="KAG6689884.1"/>
    </source>
</evidence>
<keyword evidence="6" id="KW-0325">Glycoprotein</keyword>
<dbReference type="Proteomes" id="UP000811246">
    <property type="component" value="Chromosome 11"/>
</dbReference>
<dbReference type="CDD" id="cd08603">
    <property type="entry name" value="GDPD_SHV3_repeat_1"/>
    <property type="match status" value="1"/>
</dbReference>
<dbReference type="GO" id="GO:0006071">
    <property type="term" value="P:glycerol metabolic process"/>
    <property type="evidence" value="ECO:0007669"/>
    <property type="project" value="UniProtKB-KW"/>
</dbReference>
<comment type="catalytic activity">
    <reaction evidence="7">
        <text>a sn-glycero-3-phosphodiester + H2O = an alcohol + sn-glycerol 3-phosphate + H(+)</text>
        <dbReference type="Rhea" id="RHEA:12969"/>
        <dbReference type="ChEBI" id="CHEBI:15377"/>
        <dbReference type="ChEBI" id="CHEBI:15378"/>
        <dbReference type="ChEBI" id="CHEBI:30879"/>
        <dbReference type="ChEBI" id="CHEBI:57597"/>
        <dbReference type="ChEBI" id="CHEBI:83408"/>
        <dbReference type="EC" id="3.1.4.46"/>
    </reaction>
</comment>
<dbReference type="FunFam" id="3.20.20.190:FF:000013">
    <property type="entry name" value="Glycerophosphodiester phosphodiesterase GDPDL3"/>
    <property type="match status" value="1"/>
</dbReference>
<dbReference type="OrthoDB" id="1058301at2759"/>
<gene>
    <name evidence="11" type="ORF">I3842_11G195800</name>
</gene>
<dbReference type="InterPro" id="IPR030395">
    <property type="entry name" value="GP_PDE_dom"/>
</dbReference>
<dbReference type="AlphaFoldDB" id="A0A922DSE2"/>
<dbReference type="GO" id="GO:0008889">
    <property type="term" value="F:glycerophosphodiester phosphodiesterase activity"/>
    <property type="evidence" value="ECO:0007669"/>
    <property type="project" value="UniProtKB-EC"/>
</dbReference>
<dbReference type="CDD" id="cd08604">
    <property type="entry name" value="GDPD_SHV3_repeat_2"/>
    <property type="match status" value="1"/>
</dbReference>
<reference evidence="11" key="1">
    <citation type="submission" date="2021-01" db="EMBL/GenBank/DDBJ databases">
        <authorList>
            <person name="Lovell J.T."/>
            <person name="Bentley N."/>
            <person name="Bhattarai G."/>
            <person name="Jenkins J.W."/>
            <person name="Sreedasyam A."/>
            <person name="Alarcon Y."/>
            <person name="Bock C."/>
            <person name="Boston L."/>
            <person name="Carlson J."/>
            <person name="Cervantes K."/>
            <person name="Clermont K."/>
            <person name="Krom N."/>
            <person name="Kubenka K."/>
            <person name="Mamidi S."/>
            <person name="Mattison C."/>
            <person name="Monteros M."/>
            <person name="Pisani C."/>
            <person name="Plott C."/>
            <person name="Rajasekar S."/>
            <person name="Rhein H.S."/>
            <person name="Rohla C."/>
            <person name="Song M."/>
            <person name="Hilaire R.S."/>
            <person name="Shu S."/>
            <person name="Wells L."/>
            <person name="Wang X."/>
            <person name="Webber J."/>
            <person name="Heerema R.J."/>
            <person name="Klein P."/>
            <person name="Conner P."/>
            <person name="Grauke L."/>
            <person name="Grimwood J."/>
            <person name="Schmutz J."/>
            <person name="Randall J.J."/>
        </authorList>
    </citation>
    <scope>NUCLEOTIDE SEQUENCE</scope>
    <source>
        <tissue evidence="11">Leaf</tissue>
    </source>
</reference>
<dbReference type="EMBL" id="CM031835">
    <property type="protein sequence ID" value="KAG6689884.1"/>
    <property type="molecule type" value="Genomic_DNA"/>
</dbReference>
<evidence type="ECO:0000256" key="7">
    <source>
        <dbReference type="ARBA" id="ARBA00047512"/>
    </source>
</evidence>
<proteinExistence type="inferred from homology"/>
<evidence type="ECO:0000256" key="2">
    <source>
        <dbReference type="ARBA" id="ARBA00012247"/>
    </source>
</evidence>
<dbReference type="PANTHER" id="PTHR43620">
    <property type="entry name" value="GLYCEROPHOSPHORYL DIESTER PHOSPHODIESTERASE"/>
    <property type="match status" value="1"/>
</dbReference>
<dbReference type="InterPro" id="IPR017946">
    <property type="entry name" value="PLC-like_Pdiesterase_TIM-brl"/>
</dbReference>
<feature type="compositionally biased region" description="Low complexity" evidence="8">
    <location>
        <begin position="730"/>
        <end position="740"/>
    </location>
</feature>
<feature type="signal peptide" evidence="9">
    <location>
        <begin position="1"/>
        <end position="33"/>
    </location>
</feature>
<dbReference type="FunFam" id="3.20.20.190:FF:000011">
    <property type="entry name" value="Glycerophosphodiester phosphodiesterase GDPDL3"/>
    <property type="match status" value="1"/>
</dbReference>
<evidence type="ECO:0000256" key="6">
    <source>
        <dbReference type="ARBA" id="ARBA00023180"/>
    </source>
</evidence>
<evidence type="ECO:0000259" key="10">
    <source>
        <dbReference type="PROSITE" id="PS51704"/>
    </source>
</evidence>
<feature type="chain" id="PRO_5038032775" description="glycerophosphodiester phosphodiesterase" evidence="9">
    <location>
        <begin position="34"/>
        <end position="772"/>
    </location>
</feature>